<evidence type="ECO:0000313" key="2">
    <source>
        <dbReference type="EMBL" id="NYH45279.1"/>
    </source>
</evidence>
<sequence>MEDDGPDPDPPAEPAVLGHGCAPATTTMGRNRVVGSGALGVAGLAAWAVVGAG</sequence>
<keyword evidence="3" id="KW-1185">Reference proteome</keyword>
<evidence type="ECO:0000256" key="1">
    <source>
        <dbReference type="SAM" id="MobiDB-lite"/>
    </source>
</evidence>
<accession>A0A7Y9X599</accession>
<dbReference type="RefSeq" id="WP_179782395.1">
    <property type="nucleotide sequence ID" value="NZ_JACCHK010000001.1"/>
</dbReference>
<gene>
    <name evidence="2" type="ORF">HNR22_005006</name>
</gene>
<reference evidence="2 3" key="1">
    <citation type="submission" date="2020-07" db="EMBL/GenBank/DDBJ databases">
        <title>Sequencing the genomes of 1000 actinobacteria strains.</title>
        <authorList>
            <person name="Klenk H.-P."/>
        </authorList>
    </citation>
    <scope>NUCLEOTIDE SEQUENCE [LARGE SCALE GENOMIC DNA]</scope>
    <source>
        <strain evidence="2 3">DSM 45876</strain>
    </source>
</reference>
<proteinExistence type="predicted"/>
<feature type="region of interest" description="Disordered" evidence="1">
    <location>
        <begin position="1"/>
        <end position="23"/>
    </location>
</feature>
<organism evidence="2 3">
    <name type="scientific">Micromonospora jinlongensis</name>
    <dbReference type="NCBI Taxonomy" id="1287877"/>
    <lineage>
        <taxon>Bacteria</taxon>
        <taxon>Bacillati</taxon>
        <taxon>Actinomycetota</taxon>
        <taxon>Actinomycetes</taxon>
        <taxon>Micromonosporales</taxon>
        <taxon>Micromonosporaceae</taxon>
        <taxon>Micromonospora</taxon>
    </lineage>
</organism>
<name>A0A7Y9X599_9ACTN</name>
<protein>
    <submittedName>
        <fullName evidence="2">Uncharacterized protein</fullName>
    </submittedName>
</protein>
<dbReference type="EMBL" id="JACCHK010000001">
    <property type="protein sequence ID" value="NYH45279.1"/>
    <property type="molecule type" value="Genomic_DNA"/>
</dbReference>
<comment type="caution">
    <text evidence="2">The sequence shown here is derived from an EMBL/GenBank/DDBJ whole genome shotgun (WGS) entry which is preliminary data.</text>
</comment>
<evidence type="ECO:0000313" key="3">
    <source>
        <dbReference type="Proteomes" id="UP000523545"/>
    </source>
</evidence>
<dbReference type="Proteomes" id="UP000523545">
    <property type="component" value="Unassembled WGS sequence"/>
</dbReference>
<dbReference type="AlphaFoldDB" id="A0A7Y9X599"/>